<keyword evidence="7" id="KW-1185">Reference proteome</keyword>
<evidence type="ECO:0000256" key="2">
    <source>
        <dbReference type="ARBA" id="ARBA00023239"/>
    </source>
</evidence>
<dbReference type="Gene3D" id="3.20.70.20">
    <property type="match status" value="1"/>
</dbReference>
<feature type="domain" description="Glycine radical" evidence="4">
    <location>
        <begin position="724"/>
        <end position="844"/>
    </location>
</feature>
<dbReference type="STRING" id="887929.HMP0721_1920"/>
<dbReference type="RefSeq" id="WP_006599342.1">
    <property type="nucleotide sequence ID" value="NZ_GL622359.1"/>
</dbReference>
<keyword evidence="1 3" id="KW-0556">Organic radical</keyword>
<evidence type="ECO:0000256" key="1">
    <source>
        <dbReference type="ARBA" id="ARBA00022818"/>
    </source>
</evidence>
<accession>E6MIT5</accession>
<dbReference type="EC" id="2.3.1.54" evidence="6"/>
<dbReference type="PROSITE" id="PS00850">
    <property type="entry name" value="GLY_RADICAL_1"/>
    <property type="match status" value="1"/>
</dbReference>
<keyword evidence="6" id="KW-0012">Acyltransferase</keyword>
<dbReference type="SUPFAM" id="SSF51998">
    <property type="entry name" value="PFL-like glycyl radical enzymes"/>
    <property type="match status" value="1"/>
</dbReference>
<dbReference type="PANTHER" id="PTHR43641">
    <property type="entry name" value="FORMATE ACETYLTRANSFERASE 3-RELATED"/>
    <property type="match status" value="1"/>
</dbReference>
<dbReference type="GO" id="GO:0008861">
    <property type="term" value="F:formate C-acetyltransferase activity"/>
    <property type="evidence" value="ECO:0007669"/>
    <property type="project" value="UniProtKB-EC"/>
</dbReference>
<dbReference type="EMBL" id="AEQN01000024">
    <property type="protein sequence ID" value="EFV00960.1"/>
    <property type="molecule type" value="Genomic_DNA"/>
</dbReference>
<dbReference type="PROSITE" id="PS51149">
    <property type="entry name" value="GLY_RADICAL_2"/>
    <property type="match status" value="1"/>
</dbReference>
<dbReference type="PROSITE" id="PS51554">
    <property type="entry name" value="PFL"/>
    <property type="match status" value="1"/>
</dbReference>
<name>E6MIT5_9FIRM</name>
<dbReference type="Pfam" id="PF02901">
    <property type="entry name" value="PFL-like"/>
    <property type="match status" value="1"/>
</dbReference>
<keyword evidence="2" id="KW-0456">Lyase</keyword>
<gene>
    <name evidence="6" type="ORF">HMP0721_1920</name>
</gene>
<sequence>MIAKGFSKPTERVERLRNQIIDAVPHIESDRAKLLTESYRRTENEPMVLRRAKAMDHILTHLPVVIRDDELLVGTLTRHTRSCQVYPEFSYKWLIEEFDTIADRMTDKFVIEEADKQILRDVLPYWDGKTINDLTLSYMEEDSKNSMNHSVFNIGNYWFTGIGHIIIDYAKAIGVGYRAIVEEAAAVLQQLEAQDPDYQKKAAFLKAEIIIFSAAIKFAHRYADKAQSLAAGCSDPARKAELERIAANCRRVPEYPAENFWEACQAFIFTQMIVQLESSGHSVSPGRFDQYMYPYFKTDQSLTRDQAQELLDCVFVKLNDLNKVRDAVSAQAFAGYQVFQNIGAGGQTADGQDATNDISYMMIETVAHLRLSAPSFSIRVWEGTPDEFLYRACELCRLGYGLPAMYNDEVIIPALVNRGIDLYDARNFGLIGCVEPSVPGKEQGWHDAGFFNVAKVLEITMNNGRVDGDQIGPKTGEVSDFKTYEAFIAAFKTQLAFFVRQVVNAINSMDYAHRERVPLPFLSGFVADCIAQGTDINAGGAKYNFSGPQAFGVADAGDSLCAIKKHVFEQKDVTFEDLKDALDHNFGYPVSSELTPIACCPDVKTITTQAPADLQQTIYDTIIKVIGDAGGTIKAEPAAAAGDNPYERIKRIMENTDWYGNDIDAADMVARQVGQAYCYEVQKYRNPRGGQFQAGIYPVSANVLFGKDVGAMADGRLATKPLADGCSPRAGMDTNGPTAAANSVAKLEHELVSNGSLYNMKLLPESVDGDQGLKNFAGLVRSYFAHKGQHIQFNVVNRDKLLDAQQHPEAYRDLVVRVAGYSAMFVELAKEVQDDIIHRTEQSF</sequence>
<dbReference type="GO" id="GO:0016829">
    <property type="term" value="F:lyase activity"/>
    <property type="evidence" value="ECO:0007669"/>
    <property type="project" value="UniProtKB-KW"/>
</dbReference>
<dbReference type="InterPro" id="IPR051215">
    <property type="entry name" value="GRE"/>
</dbReference>
<evidence type="ECO:0000259" key="4">
    <source>
        <dbReference type="PROSITE" id="PS51149"/>
    </source>
</evidence>
<dbReference type="InterPro" id="IPR004184">
    <property type="entry name" value="PFL_dom"/>
</dbReference>
<feature type="modified residue" description="Glycine radical" evidence="3">
    <location>
        <position position="820"/>
    </location>
</feature>
<evidence type="ECO:0000256" key="3">
    <source>
        <dbReference type="PROSITE-ProRule" id="PRU00493"/>
    </source>
</evidence>
<organism evidence="6 7">
    <name type="scientific">Pseudoramibacter alactolyticus ATCC 23263</name>
    <dbReference type="NCBI Taxonomy" id="887929"/>
    <lineage>
        <taxon>Bacteria</taxon>
        <taxon>Bacillati</taxon>
        <taxon>Bacillota</taxon>
        <taxon>Clostridia</taxon>
        <taxon>Eubacteriales</taxon>
        <taxon>Eubacteriaceae</taxon>
        <taxon>Pseudoramibacter</taxon>
    </lineage>
</organism>
<dbReference type="eggNOG" id="COG1882">
    <property type="taxonomic scope" value="Bacteria"/>
</dbReference>
<evidence type="ECO:0000313" key="7">
    <source>
        <dbReference type="Proteomes" id="UP000004754"/>
    </source>
</evidence>
<dbReference type="AlphaFoldDB" id="E6MIT5"/>
<dbReference type="GO" id="GO:0005829">
    <property type="term" value="C:cytosol"/>
    <property type="evidence" value="ECO:0007669"/>
    <property type="project" value="TreeGrafter"/>
</dbReference>
<dbReference type="CDD" id="cd01677">
    <property type="entry name" value="PFL2_DhaB_BssA"/>
    <property type="match status" value="1"/>
</dbReference>
<feature type="domain" description="PFL" evidence="5">
    <location>
        <begin position="11"/>
        <end position="717"/>
    </location>
</feature>
<evidence type="ECO:0000259" key="5">
    <source>
        <dbReference type="PROSITE" id="PS51554"/>
    </source>
</evidence>
<dbReference type="Pfam" id="PF01228">
    <property type="entry name" value="Gly_radical"/>
    <property type="match status" value="1"/>
</dbReference>
<dbReference type="InterPro" id="IPR001150">
    <property type="entry name" value="Gly_radical"/>
</dbReference>
<proteinExistence type="predicted"/>
<evidence type="ECO:0000313" key="6">
    <source>
        <dbReference type="EMBL" id="EFV00960.1"/>
    </source>
</evidence>
<dbReference type="InterPro" id="IPR019777">
    <property type="entry name" value="Form_AcTrfase_GR_CS"/>
</dbReference>
<protein>
    <submittedName>
        <fullName evidence="6">Formate C-acetyltransferase</fullName>
        <ecNumber evidence="6">2.3.1.54</ecNumber>
    </submittedName>
</protein>
<keyword evidence="6" id="KW-0808">Transferase</keyword>
<dbReference type="Proteomes" id="UP000004754">
    <property type="component" value="Unassembled WGS sequence"/>
</dbReference>
<dbReference type="OrthoDB" id="9803969at2"/>
<comment type="caution">
    <text evidence="6">The sequence shown here is derived from an EMBL/GenBank/DDBJ whole genome shotgun (WGS) entry which is preliminary data.</text>
</comment>
<dbReference type="HOGENOM" id="CLU_009096_0_1_9"/>
<dbReference type="PANTHER" id="PTHR43641:SF3">
    <property type="entry name" value="DEHYDRATASE PFLD-RELATED"/>
    <property type="match status" value="1"/>
</dbReference>
<reference evidence="6 7" key="1">
    <citation type="submission" date="2010-12" db="EMBL/GenBank/DDBJ databases">
        <authorList>
            <person name="Muzny D."/>
            <person name="Qin X."/>
            <person name="Deng J."/>
            <person name="Jiang H."/>
            <person name="Liu Y."/>
            <person name="Qu J."/>
            <person name="Song X.-Z."/>
            <person name="Zhang L."/>
            <person name="Thornton R."/>
            <person name="Coyle M."/>
            <person name="Francisco L."/>
            <person name="Jackson L."/>
            <person name="Javaid M."/>
            <person name="Korchina V."/>
            <person name="Kovar C."/>
            <person name="Mata R."/>
            <person name="Mathew T."/>
            <person name="Ngo R."/>
            <person name="Nguyen L."/>
            <person name="Nguyen N."/>
            <person name="Okwuonu G."/>
            <person name="Ongeri F."/>
            <person name="Pham C."/>
            <person name="Simmons D."/>
            <person name="Wilczek-Boney K."/>
            <person name="Hale W."/>
            <person name="Jakkamsetti A."/>
            <person name="Pham P."/>
            <person name="Ruth R."/>
            <person name="San Lucas F."/>
            <person name="Warren J."/>
            <person name="Zhang J."/>
            <person name="Zhao Z."/>
            <person name="Zhou C."/>
            <person name="Zhu D."/>
            <person name="Lee S."/>
            <person name="Bess C."/>
            <person name="Blankenburg K."/>
            <person name="Forbes L."/>
            <person name="Fu Q."/>
            <person name="Gubbala S."/>
            <person name="Hirani K."/>
            <person name="Jayaseelan J.C."/>
            <person name="Lara F."/>
            <person name="Munidasa M."/>
            <person name="Palculict T."/>
            <person name="Patil S."/>
            <person name="Pu L.-L."/>
            <person name="Saada N."/>
            <person name="Tang L."/>
            <person name="Weissenberger G."/>
            <person name="Zhu Y."/>
            <person name="Hemphill L."/>
            <person name="Shang Y."/>
            <person name="Youmans B."/>
            <person name="Ayvaz T."/>
            <person name="Ross M."/>
            <person name="Santibanez J."/>
            <person name="Aqrawi P."/>
            <person name="Gross S."/>
            <person name="Joshi V."/>
            <person name="Fowler G."/>
            <person name="Nazareth L."/>
            <person name="Reid J."/>
            <person name="Worley K."/>
            <person name="Petrosino J."/>
            <person name="Highlander S."/>
            <person name="Gibbs R."/>
        </authorList>
    </citation>
    <scope>NUCLEOTIDE SEQUENCE [LARGE SCALE GENOMIC DNA]</scope>
    <source>
        <strain evidence="6 7">ATCC 23263</strain>
    </source>
</reference>